<gene>
    <name evidence="1" type="ORF">HUG20_00200</name>
</gene>
<dbReference type="RefSeq" id="WP_200086688.1">
    <property type="nucleotide sequence ID" value="NZ_CP054706.1"/>
</dbReference>
<reference evidence="1 2" key="1">
    <citation type="submission" date="2020-06" db="EMBL/GenBank/DDBJ databases">
        <title>Genomic analysis of Salicibibacter sp. NKC21-4.</title>
        <authorList>
            <person name="Oh Y.J."/>
        </authorList>
    </citation>
    <scope>NUCLEOTIDE SEQUENCE [LARGE SCALE GENOMIC DNA]</scope>
    <source>
        <strain evidence="1 2">NKC21-4</strain>
    </source>
</reference>
<evidence type="ECO:0008006" key="3">
    <source>
        <dbReference type="Google" id="ProtNLM"/>
    </source>
</evidence>
<evidence type="ECO:0000313" key="2">
    <source>
        <dbReference type="Proteomes" id="UP000595349"/>
    </source>
</evidence>
<accession>A0A7T6Z7X2</accession>
<dbReference type="PROSITE" id="PS51257">
    <property type="entry name" value="PROKAR_LIPOPROTEIN"/>
    <property type="match status" value="1"/>
</dbReference>
<proteinExistence type="predicted"/>
<protein>
    <recommendedName>
        <fullName evidence="3">Antigen I/II N-terminal domain-containing protein</fullName>
    </recommendedName>
</protein>
<keyword evidence="2" id="KW-1185">Reference proteome</keyword>
<dbReference type="Proteomes" id="UP000595349">
    <property type="component" value="Chromosome"/>
</dbReference>
<dbReference type="EMBL" id="CP054706">
    <property type="protein sequence ID" value="QQK78503.1"/>
    <property type="molecule type" value="Genomic_DNA"/>
</dbReference>
<organism evidence="1 2">
    <name type="scientific">Salicibibacter cibi</name>
    <dbReference type="NCBI Taxonomy" id="2743001"/>
    <lineage>
        <taxon>Bacteria</taxon>
        <taxon>Bacillati</taxon>
        <taxon>Bacillota</taxon>
        <taxon>Bacilli</taxon>
        <taxon>Bacillales</taxon>
        <taxon>Bacillaceae</taxon>
        <taxon>Salicibibacter</taxon>
    </lineage>
</organism>
<dbReference type="KEGG" id="scib:HUG20_00200"/>
<sequence>MRKLGIAVGIGAMLSLAGCGAEDVELTLPAELMEEAGADSIEELAADADEEDGIEEVAENEDGSVSITMTGEAHQEMMAEMEQEANEYIEEIVTNDEFASIEDVTANDSFDDITFVVDQEQYENSFDGFAAFGVSIWALMYQGFDGVDEEEMEVTIHLESAEDGEVFDSVTYPDAFDDMEAD</sequence>
<name>A0A7T6Z7X2_9BACI</name>
<dbReference type="AlphaFoldDB" id="A0A7T6Z7X2"/>
<evidence type="ECO:0000313" key="1">
    <source>
        <dbReference type="EMBL" id="QQK78503.1"/>
    </source>
</evidence>